<dbReference type="PIRSF" id="PIRSF000349">
    <property type="entry name" value="SODismutase"/>
    <property type="match status" value="1"/>
</dbReference>
<evidence type="ECO:0000259" key="6">
    <source>
        <dbReference type="Pfam" id="PF02777"/>
    </source>
</evidence>
<dbReference type="InterPro" id="IPR019832">
    <property type="entry name" value="Mn/Fe_SOD_C"/>
</dbReference>
<dbReference type="Pfam" id="PF02777">
    <property type="entry name" value="Sod_Fe_C"/>
    <property type="match status" value="1"/>
</dbReference>
<evidence type="ECO:0000313" key="7">
    <source>
        <dbReference type="EMBL" id="MCY1076660.1"/>
    </source>
</evidence>
<dbReference type="PANTHER" id="PTHR11404">
    <property type="entry name" value="SUPEROXIDE DISMUTASE 2"/>
    <property type="match status" value="1"/>
</dbReference>
<dbReference type="InterPro" id="IPR036314">
    <property type="entry name" value="SOD_C_sf"/>
</dbReference>
<evidence type="ECO:0000256" key="3">
    <source>
        <dbReference type="ARBA" id="ARBA00022723"/>
    </source>
</evidence>
<proteinExistence type="inferred from homology"/>
<dbReference type="EC" id="1.15.1.1" evidence="2"/>
<dbReference type="InterPro" id="IPR036324">
    <property type="entry name" value="Mn/Fe_SOD_N_sf"/>
</dbReference>
<dbReference type="InterPro" id="IPR001189">
    <property type="entry name" value="Mn/Fe_SOD"/>
</dbReference>
<dbReference type="Gene3D" id="3.55.40.20">
    <property type="entry name" value="Iron/manganese superoxide dismutase, C-terminal domain"/>
    <property type="match status" value="1"/>
</dbReference>
<keyword evidence="5" id="KW-0732">Signal</keyword>
<feature type="domain" description="Manganese/iron superoxide dismutase C-terminal" evidence="6">
    <location>
        <begin position="123"/>
        <end position="224"/>
    </location>
</feature>
<evidence type="ECO:0000256" key="2">
    <source>
        <dbReference type="ARBA" id="ARBA00012682"/>
    </source>
</evidence>
<dbReference type="RefSeq" id="WP_267535538.1">
    <property type="nucleotide sequence ID" value="NZ_JAPNKA010000001.1"/>
</dbReference>
<protein>
    <recommendedName>
        <fullName evidence="2">superoxide dismutase</fullName>
        <ecNumber evidence="2">1.15.1.1</ecNumber>
    </recommendedName>
</protein>
<name>A0ABT4A4T8_9BACT</name>
<sequence>MNRREALTTLAVLVPAVTSAAGGPGPATPVEPPKPGGHSIAPLPFNPAKLKGLSERLLRSHHENNYGGAVKNLNKVEEELARVGKDTPGFLVGGLKERELTFTNSMILHEYYFGNLGGDGKASGAIEKALAREHGSFGRWEELFRATGTSLAGGSGWAILDFNLHTGELRTYWSGNHTQAVAFGMPLLVMDMYEHAYAIDYGAAAAKYIDAFFQNLQWDEVNRRFERAQKVHAALKA</sequence>
<evidence type="ECO:0000256" key="1">
    <source>
        <dbReference type="ARBA" id="ARBA00008714"/>
    </source>
</evidence>
<dbReference type="InterPro" id="IPR050265">
    <property type="entry name" value="Fe/Mn_Superoxide_Dismutase"/>
</dbReference>
<organism evidence="7 8">
    <name type="scientific">Archangium lansingense</name>
    <dbReference type="NCBI Taxonomy" id="2995310"/>
    <lineage>
        <taxon>Bacteria</taxon>
        <taxon>Pseudomonadati</taxon>
        <taxon>Myxococcota</taxon>
        <taxon>Myxococcia</taxon>
        <taxon>Myxococcales</taxon>
        <taxon>Cystobacterineae</taxon>
        <taxon>Archangiaceae</taxon>
        <taxon>Archangium</taxon>
    </lineage>
</organism>
<dbReference type="Proteomes" id="UP001207654">
    <property type="component" value="Unassembled WGS sequence"/>
</dbReference>
<keyword evidence="4" id="KW-0560">Oxidoreductase</keyword>
<feature type="chain" id="PRO_5047491034" description="superoxide dismutase" evidence="5">
    <location>
        <begin position="21"/>
        <end position="237"/>
    </location>
</feature>
<accession>A0ABT4A4T8</accession>
<evidence type="ECO:0000313" key="8">
    <source>
        <dbReference type="Proteomes" id="UP001207654"/>
    </source>
</evidence>
<gene>
    <name evidence="7" type="ORF">OV287_19465</name>
</gene>
<comment type="caution">
    <text evidence="7">The sequence shown here is derived from an EMBL/GenBank/DDBJ whole genome shotgun (WGS) entry which is preliminary data.</text>
</comment>
<comment type="similarity">
    <text evidence="1">Belongs to the iron/manganese superoxide dismutase family.</text>
</comment>
<feature type="signal peptide" evidence="5">
    <location>
        <begin position="1"/>
        <end position="20"/>
    </location>
</feature>
<dbReference type="EMBL" id="JAPNKA010000001">
    <property type="protein sequence ID" value="MCY1076660.1"/>
    <property type="molecule type" value="Genomic_DNA"/>
</dbReference>
<reference evidence="7 8" key="1">
    <citation type="submission" date="2022-11" db="EMBL/GenBank/DDBJ databases">
        <title>Minimal conservation of predation-associated metabolite biosynthetic gene clusters underscores biosynthetic potential of Myxococcota including descriptions for ten novel species: Archangium lansinium sp. nov., Myxococcus landrumus sp. nov., Nannocystis bai.</title>
        <authorList>
            <person name="Ahearne A."/>
            <person name="Stevens C."/>
            <person name="Phillips K."/>
        </authorList>
    </citation>
    <scope>NUCLEOTIDE SEQUENCE [LARGE SCALE GENOMIC DNA]</scope>
    <source>
        <strain evidence="7 8">MIWBW</strain>
    </source>
</reference>
<keyword evidence="3" id="KW-0479">Metal-binding</keyword>
<dbReference type="SUPFAM" id="SSF46609">
    <property type="entry name" value="Fe,Mn superoxide dismutase (SOD), N-terminal domain"/>
    <property type="match status" value="1"/>
</dbReference>
<evidence type="ECO:0000256" key="5">
    <source>
        <dbReference type="SAM" id="SignalP"/>
    </source>
</evidence>
<dbReference type="PANTHER" id="PTHR11404:SF6">
    <property type="entry name" value="SUPEROXIDE DISMUTASE [MN], MITOCHONDRIAL"/>
    <property type="match status" value="1"/>
</dbReference>
<keyword evidence="8" id="KW-1185">Reference proteome</keyword>
<evidence type="ECO:0000256" key="4">
    <source>
        <dbReference type="ARBA" id="ARBA00023002"/>
    </source>
</evidence>
<dbReference type="SUPFAM" id="SSF54719">
    <property type="entry name" value="Fe,Mn superoxide dismutase (SOD), C-terminal domain"/>
    <property type="match status" value="1"/>
</dbReference>